<sequence length="152" mass="17528">MESNSLQQLAYISSATSEPTSADLQAILDVATDKNQQHKITGFLMYAERIFYQIIEGPKTEIDTLYSNLLRDTRHSKVTRILYNPISSRRFADWSMAFMRFDKINDIPVKGYSNYFHEYLKSGKKTLNILDTDDAKSVEQMIDDMRKSLLGV</sequence>
<dbReference type="Proteomes" id="UP001500359">
    <property type="component" value="Unassembled WGS sequence"/>
</dbReference>
<dbReference type="SMART" id="SM01034">
    <property type="entry name" value="BLUF"/>
    <property type="match status" value="1"/>
</dbReference>
<reference evidence="3" key="1">
    <citation type="journal article" date="2019" name="Int. J. Syst. Evol. Microbiol.">
        <title>The Global Catalogue of Microorganisms (GCM) 10K type strain sequencing project: providing services to taxonomists for standard genome sequencing and annotation.</title>
        <authorList>
            <consortium name="The Broad Institute Genomics Platform"/>
            <consortium name="The Broad Institute Genome Sequencing Center for Infectious Disease"/>
            <person name="Wu L."/>
            <person name="Ma J."/>
        </authorList>
    </citation>
    <scope>NUCLEOTIDE SEQUENCE [LARGE SCALE GENOMIC DNA]</scope>
    <source>
        <strain evidence="3">JCM 15896</strain>
    </source>
</reference>
<comment type="caution">
    <text evidence="2">The sequence shown here is derived from an EMBL/GenBank/DDBJ whole genome shotgun (WGS) entry which is preliminary data.</text>
</comment>
<dbReference type="InterPro" id="IPR007024">
    <property type="entry name" value="BLUF_domain"/>
</dbReference>
<protein>
    <recommendedName>
        <fullName evidence="1">BLUF domain-containing protein</fullName>
    </recommendedName>
</protein>
<feature type="domain" description="BLUF" evidence="1">
    <location>
        <begin position="6"/>
        <end position="97"/>
    </location>
</feature>
<organism evidence="2 3">
    <name type="scientific">Aliiglaciecola litoralis</name>
    <dbReference type="NCBI Taxonomy" id="582857"/>
    <lineage>
        <taxon>Bacteria</taxon>
        <taxon>Pseudomonadati</taxon>
        <taxon>Pseudomonadota</taxon>
        <taxon>Gammaproteobacteria</taxon>
        <taxon>Alteromonadales</taxon>
        <taxon>Alteromonadaceae</taxon>
        <taxon>Aliiglaciecola</taxon>
    </lineage>
</organism>
<dbReference type="RefSeq" id="WP_343857144.1">
    <property type="nucleotide sequence ID" value="NZ_BAAAFD010000002.1"/>
</dbReference>
<name>A0ABP3WP08_9ALTE</name>
<dbReference type="Gene3D" id="3.30.70.100">
    <property type="match status" value="1"/>
</dbReference>
<dbReference type="EMBL" id="BAAAFD010000002">
    <property type="protein sequence ID" value="GAA0854399.1"/>
    <property type="molecule type" value="Genomic_DNA"/>
</dbReference>
<dbReference type="InterPro" id="IPR036046">
    <property type="entry name" value="Acylphosphatase-like_dom_sf"/>
</dbReference>
<evidence type="ECO:0000259" key="1">
    <source>
        <dbReference type="PROSITE" id="PS50925"/>
    </source>
</evidence>
<evidence type="ECO:0000313" key="2">
    <source>
        <dbReference type="EMBL" id="GAA0854399.1"/>
    </source>
</evidence>
<proteinExistence type="predicted"/>
<dbReference type="SUPFAM" id="SSF54975">
    <property type="entry name" value="Acylphosphatase/BLUF domain-like"/>
    <property type="match status" value="1"/>
</dbReference>
<dbReference type="Pfam" id="PF04940">
    <property type="entry name" value="BLUF"/>
    <property type="match status" value="1"/>
</dbReference>
<dbReference type="PROSITE" id="PS50925">
    <property type="entry name" value="BLUF"/>
    <property type="match status" value="1"/>
</dbReference>
<accession>A0ABP3WP08</accession>
<gene>
    <name evidence="2" type="ORF">GCM10009114_09990</name>
</gene>
<evidence type="ECO:0000313" key="3">
    <source>
        <dbReference type="Proteomes" id="UP001500359"/>
    </source>
</evidence>
<keyword evidence="3" id="KW-1185">Reference proteome</keyword>